<evidence type="ECO:0000313" key="2">
    <source>
        <dbReference type="EMBL" id="SFH82141.1"/>
    </source>
</evidence>
<proteinExistence type="predicted"/>
<keyword evidence="1" id="KW-0812">Transmembrane</keyword>
<gene>
    <name evidence="2" type="ORF">SAMN04487861_105109</name>
</gene>
<evidence type="ECO:0000313" key="3">
    <source>
        <dbReference type="Proteomes" id="UP000183639"/>
    </source>
</evidence>
<protein>
    <submittedName>
        <fullName evidence="2">Uncharacterized protein</fullName>
    </submittedName>
</protein>
<dbReference type="AlphaFoldDB" id="A0A1I3D6K1"/>
<sequence>MLGIQCYAIFWLLISGYALQTLMAHTGPAADEEERQIWKDEMESMGKFMSAKSIGKTFLVMSVVLLLIDVMGFVLTYQYAELRPWQLVVFYLVAAALFIDSLVDFVRMRKLMRAKEPDEVVACMSQYVEGTSSWNSVALIAVGGKCLLAVVLVLWTVFR</sequence>
<keyword evidence="1" id="KW-0472">Membrane</keyword>
<accession>A0A1I3D6K1</accession>
<feature type="transmembrane region" description="Helical" evidence="1">
    <location>
        <begin position="137"/>
        <end position="158"/>
    </location>
</feature>
<evidence type="ECO:0000256" key="1">
    <source>
        <dbReference type="SAM" id="Phobius"/>
    </source>
</evidence>
<dbReference type="EMBL" id="FOQK01000005">
    <property type="protein sequence ID" value="SFH82141.1"/>
    <property type="molecule type" value="Genomic_DNA"/>
</dbReference>
<organism evidence="2 3">
    <name type="scientific">Selenomonas ruminantium</name>
    <dbReference type="NCBI Taxonomy" id="971"/>
    <lineage>
        <taxon>Bacteria</taxon>
        <taxon>Bacillati</taxon>
        <taxon>Bacillota</taxon>
        <taxon>Negativicutes</taxon>
        <taxon>Selenomonadales</taxon>
        <taxon>Selenomonadaceae</taxon>
        <taxon>Selenomonas</taxon>
    </lineage>
</organism>
<feature type="transmembrane region" description="Helical" evidence="1">
    <location>
        <begin position="85"/>
        <end position="106"/>
    </location>
</feature>
<dbReference type="Proteomes" id="UP000183639">
    <property type="component" value="Unassembled WGS sequence"/>
</dbReference>
<name>A0A1I3D6K1_SELRU</name>
<dbReference type="RefSeq" id="WP_075442548.1">
    <property type="nucleotide sequence ID" value="NZ_FOQK01000005.1"/>
</dbReference>
<reference evidence="2 3" key="1">
    <citation type="submission" date="2016-10" db="EMBL/GenBank/DDBJ databases">
        <authorList>
            <person name="de Groot N.N."/>
        </authorList>
    </citation>
    <scope>NUCLEOTIDE SEQUENCE [LARGE SCALE GENOMIC DNA]</scope>
    <source>
        <strain evidence="2 3">Z108</strain>
    </source>
</reference>
<keyword evidence="1" id="KW-1133">Transmembrane helix</keyword>
<dbReference type="OrthoDB" id="1669192at2"/>
<feature type="transmembrane region" description="Helical" evidence="1">
    <location>
        <begin position="57"/>
        <end position="79"/>
    </location>
</feature>